<proteinExistence type="predicted"/>
<feature type="domain" description="Protein-arginine deiminase C-terminal" evidence="2">
    <location>
        <begin position="208"/>
        <end position="608"/>
    </location>
</feature>
<dbReference type="Gene3D" id="3.75.10.10">
    <property type="entry name" value="L-arginine/glycine Amidinotransferase, Chain A"/>
    <property type="match status" value="1"/>
</dbReference>
<dbReference type="InterPro" id="IPR004303">
    <property type="entry name" value="PAD"/>
</dbReference>
<protein>
    <submittedName>
        <fullName evidence="3">Protein-arginine deiminase family protein</fullName>
    </submittedName>
</protein>
<reference evidence="3 4" key="1">
    <citation type="submission" date="2024-10" db="EMBL/GenBank/DDBJ databases">
        <title>The Natural Products Discovery Center: Release of the First 8490 Sequenced Strains for Exploring Actinobacteria Biosynthetic Diversity.</title>
        <authorList>
            <person name="Kalkreuter E."/>
            <person name="Kautsar S.A."/>
            <person name="Yang D."/>
            <person name="Bader C.D."/>
            <person name="Teijaro C.N."/>
            <person name="Fluegel L."/>
            <person name="Davis C.M."/>
            <person name="Simpson J.R."/>
            <person name="Lauterbach L."/>
            <person name="Steele A.D."/>
            <person name="Gui C."/>
            <person name="Meng S."/>
            <person name="Li G."/>
            <person name="Viehrig K."/>
            <person name="Ye F."/>
            <person name="Su P."/>
            <person name="Kiefer A.F."/>
            <person name="Nichols A."/>
            <person name="Cepeda A.J."/>
            <person name="Yan W."/>
            <person name="Fan B."/>
            <person name="Jiang Y."/>
            <person name="Adhikari A."/>
            <person name="Zheng C.-J."/>
            <person name="Schuster L."/>
            <person name="Cowan T.M."/>
            <person name="Smanski M.J."/>
            <person name="Chevrette M.G."/>
            <person name="De Carvalho L.P.S."/>
            <person name="Shen B."/>
        </authorList>
    </citation>
    <scope>NUCLEOTIDE SEQUENCE [LARGE SCALE GENOMIC DNA]</scope>
    <source>
        <strain evidence="3 4">NPDC001650</strain>
    </source>
</reference>
<dbReference type="InterPro" id="IPR036556">
    <property type="entry name" value="PAD_central_sf"/>
</dbReference>
<dbReference type="PANTHER" id="PTHR10837:SF8">
    <property type="entry name" value="PROTEIN-ARGININE DEIMINASE"/>
    <property type="match status" value="1"/>
</dbReference>
<dbReference type="SUPFAM" id="SSF110083">
    <property type="entry name" value="Peptidylarginine deiminase Pad4, middle domain"/>
    <property type="match status" value="1"/>
</dbReference>
<dbReference type="RefSeq" id="WP_388629422.1">
    <property type="nucleotide sequence ID" value="NZ_JBIAUT010000007.1"/>
</dbReference>
<feature type="chain" id="PRO_5046598513" evidence="1">
    <location>
        <begin position="26"/>
        <end position="610"/>
    </location>
</feature>
<dbReference type="InterPro" id="IPR013530">
    <property type="entry name" value="PAD_C"/>
</dbReference>
<dbReference type="PANTHER" id="PTHR10837">
    <property type="entry name" value="PEPTIDYLARGININE DEIMINASE"/>
    <property type="match status" value="1"/>
</dbReference>
<dbReference type="SUPFAM" id="SSF55909">
    <property type="entry name" value="Pentein"/>
    <property type="match status" value="1"/>
</dbReference>
<accession>A0ABW6U5Z6</accession>
<feature type="signal peptide" evidence="1">
    <location>
        <begin position="1"/>
        <end position="25"/>
    </location>
</feature>
<evidence type="ECO:0000256" key="1">
    <source>
        <dbReference type="SAM" id="SignalP"/>
    </source>
</evidence>
<sequence>MKRPLLTRTSLAGALACTAVTTALASPAGAQPASRSAPLPSPLSASLSASLSARPELRMPEGPVVLPNLDDDARRCTLRPGDLDRLDVAVDERLAACNDAADDVVNGAEDAKDLTPLTVAPMAVGRSATARVSLPAAQSPYARVFVVRDGKYVSLGSDGRLGAEELRRGVRLAVEGRDIVRDPKRWDGRIEVTLSVAEHGVTRTARAGMHVAPVLLQHDLQRAQHVFAAAPGPGEGQPVEVPAASRPPGQWQEFADSLRKAAKESGLPDSGLRFQPGTSQWWRDIWRQDIAEPGYVTRPTPHGPQTLRILLRSPNYWTSADGRSASLRRAGRLLYRDLRGPGVGVVQQYTPTAQREKNVDELLNFTGNFESLPPYAGHPQGRILYGSSAERRPDPSFVGMLTAQGQQPPVVLDTSWLLVGHADETVHVVRANNARGWTLAVSDPRKAVELLKKAQQAGEGGQRLFADTVADAKPTVDQFLRYEEHAGDNEDAARRIDGQLSVLLRETGLKPQEIVRLPVLYFRTEAGEGLPKRHIALSPALANGLSLTSRDYAAPSPHGPKVAGRDLFRAEAERALATGGVRVHWVENFSWAHLGGGEVHCATNALREIS</sequence>
<evidence type="ECO:0000313" key="4">
    <source>
        <dbReference type="Proteomes" id="UP001602123"/>
    </source>
</evidence>
<dbReference type="EMBL" id="JBIAUT010000007">
    <property type="protein sequence ID" value="MFF4218757.1"/>
    <property type="molecule type" value="Genomic_DNA"/>
</dbReference>
<evidence type="ECO:0000313" key="3">
    <source>
        <dbReference type="EMBL" id="MFF4218757.1"/>
    </source>
</evidence>
<gene>
    <name evidence="3" type="ORF">ACFYZM_21055</name>
</gene>
<comment type="caution">
    <text evidence="3">The sequence shown here is derived from an EMBL/GenBank/DDBJ whole genome shotgun (WGS) entry which is preliminary data.</text>
</comment>
<dbReference type="Proteomes" id="UP001602123">
    <property type="component" value="Unassembled WGS sequence"/>
</dbReference>
<dbReference type="Pfam" id="PF03068">
    <property type="entry name" value="PAD"/>
    <property type="match status" value="1"/>
</dbReference>
<keyword evidence="1" id="KW-0732">Signal</keyword>
<organism evidence="3 4">
    <name type="scientific">Streptomyces nondiastaticus</name>
    <dbReference type="NCBI Taxonomy" id="3154512"/>
    <lineage>
        <taxon>Bacteria</taxon>
        <taxon>Bacillati</taxon>
        <taxon>Actinomycetota</taxon>
        <taxon>Actinomycetes</taxon>
        <taxon>Kitasatosporales</taxon>
        <taxon>Streptomycetaceae</taxon>
        <taxon>Streptomyces</taxon>
    </lineage>
</organism>
<name>A0ABW6U5Z6_9ACTN</name>
<keyword evidence="4" id="KW-1185">Reference proteome</keyword>
<evidence type="ECO:0000259" key="2">
    <source>
        <dbReference type="Pfam" id="PF03068"/>
    </source>
</evidence>